<evidence type="ECO:0000259" key="3">
    <source>
        <dbReference type="PROSITE" id="PS50977"/>
    </source>
</evidence>
<dbReference type="PANTHER" id="PTHR30055">
    <property type="entry name" value="HTH-TYPE TRANSCRIPTIONAL REGULATOR RUTR"/>
    <property type="match status" value="1"/>
</dbReference>
<proteinExistence type="predicted"/>
<feature type="domain" description="HTH tetR-type" evidence="3">
    <location>
        <begin position="10"/>
        <end position="70"/>
    </location>
</feature>
<dbReference type="Pfam" id="PF17932">
    <property type="entry name" value="TetR_C_24"/>
    <property type="match status" value="1"/>
</dbReference>
<feature type="DNA-binding region" description="H-T-H motif" evidence="2">
    <location>
        <begin position="33"/>
        <end position="52"/>
    </location>
</feature>
<keyword evidence="5" id="KW-1185">Reference proteome</keyword>
<evidence type="ECO:0000313" key="4">
    <source>
        <dbReference type="EMBL" id="SPF30308.1"/>
    </source>
</evidence>
<dbReference type="InterPro" id="IPR009057">
    <property type="entry name" value="Homeodomain-like_sf"/>
</dbReference>
<dbReference type="PRINTS" id="PR00455">
    <property type="entry name" value="HTHTETR"/>
</dbReference>
<protein>
    <submittedName>
        <fullName evidence="4">HTH-type transcriptional repressor KstR2</fullName>
    </submittedName>
</protein>
<evidence type="ECO:0000313" key="5">
    <source>
        <dbReference type="Proteomes" id="UP000244932"/>
    </source>
</evidence>
<keyword evidence="1 2" id="KW-0238">DNA-binding</keyword>
<dbReference type="SUPFAM" id="SSF48498">
    <property type="entry name" value="Tetracyclin repressor-like, C-terminal domain"/>
    <property type="match status" value="1"/>
</dbReference>
<dbReference type="SUPFAM" id="SSF46689">
    <property type="entry name" value="Homeodomain-like"/>
    <property type="match status" value="1"/>
</dbReference>
<evidence type="ECO:0000256" key="2">
    <source>
        <dbReference type="PROSITE-ProRule" id="PRU00335"/>
    </source>
</evidence>
<dbReference type="GO" id="GO:0000976">
    <property type="term" value="F:transcription cis-regulatory region binding"/>
    <property type="evidence" value="ECO:0007669"/>
    <property type="project" value="TreeGrafter"/>
</dbReference>
<accession>A0A2R8AE02</accession>
<dbReference type="AlphaFoldDB" id="A0A2R8AE02"/>
<dbReference type="OrthoDB" id="9814200at2"/>
<dbReference type="Pfam" id="PF00440">
    <property type="entry name" value="TetR_N"/>
    <property type="match status" value="1"/>
</dbReference>
<organism evidence="4 5">
    <name type="scientific">Pontivivens insulae</name>
    <dbReference type="NCBI Taxonomy" id="1639689"/>
    <lineage>
        <taxon>Bacteria</taxon>
        <taxon>Pseudomonadati</taxon>
        <taxon>Pseudomonadota</taxon>
        <taxon>Alphaproteobacteria</taxon>
        <taxon>Rhodobacterales</taxon>
        <taxon>Paracoccaceae</taxon>
        <taxon>Pontivivens</taxon>
    </lineage>
</organism>
<reference evidence="4 5" key="1">
    <citation type="submission" date="2018-03" db="EMBL/GenBank/DDBJ databases">
        <authorList>
            <person name="Keele B.F."/>
        </authorList>
    </citation>
    <scope>NUCLEOTIDE SEQUENCE [LARGE SCALE GENOMIC DNA]</scope>
    <source>
        <strain evidence="4 5">CeCT 8812</strain>
    </source>
</reference>
<dbReference type="Proteomes" id="UP000244932">
    <property type="component" value="Unassembled WGS sequence"/>
</dbReference>
<dbReference type="InterPro" id="IPR036271">
    <property type="entry name" value="Tet_transcr_reg_TetR-rel_C_sf"/>
</dbReference>
<dbReference type="InterPro" id="IPR001647">
    <property type="entry name" value="HTH_TetR"/>
</dbReference>
<dbReference type="RefSeq" id="WP_108783009.1">
    <property type="nucleotide sequence ID" value="NZ_OMKW01000003.1"/>
</dbReference>
<evidence type="ECO:0000256" key="1">
    <source>
        <dbReference type="ARBA" id="ARBA00023125"/>
    </source>
</evidence>
<dbReference type="InterPro" id="IPR050109">
    <property type="entry name" value="HTH-type_TetR-like_transc_reg"/>
</dbReference>
<name>A0A2R8AE02_9RHOB</name>
<dbReference type="GO" id="GO:0003700">
    <property type="term" value="F:DNA-binding transcription factor activity"/>
    <property type="evidence" value="ECO:0007669"/>
    <property type="project" value="TreeGrafter"/>
</dbReference>
<sequence length="205" mass="22866">MARKSGSSGEKTRVAVQEAAVTLFAKHGFAAVSMRQIASAVGVQAGALYLYTPDKQTLLYEILKNHMEHLLAAWAAENVSAEASPELRLEQFVRFHIAYHIERPERVFISYMELRNLDPDNFSRIEVLRREYEQIIEGILVEGQAHGCFVIDDARLTTMAMIAMLTGVSTWYREGGRLAPADIAQHYVDMAFRLGGGARLAHAAE</sequence>
<dbReference type="PANTHER" id="PTHR30055:SF200">
    <property type="entry name" value="HTH-TYPE TRANSCRIPTIONAL REPRESSOR BDCR"/>
    <property type="match status" value="1"/>
</dbReference>
<dbReference type="Gene3D" id="1.10.357.10">
    <property type="entry name" value="Tetracycline Repressor, domain 2"/>
    <property type="match status" value="1"/>
</dbReference>
<dbReference type="EMBL" id="OMKW01000003">
    <property type="protein sequence ID" value="SPF30308.1"/>
    <property type="molecule type" value="Genomic_DNA"/>
</dbReference>
<gene>
    <name evidence="4" type="primary">kstR2</name>
    <name evidence="4" type="ORF">POI8812_02644</name>
</gene>
<dbReference type="InterPro" id="IPR041490">
    <property type="entry name" value="KstR2_TetR_C"/>
</dbReference>
<dbReference type="PROSITE" id="PS50977">
    <property type="entry name" value="HTH_TETR_2"/>
    <property type="match status" value="1"/>
</dbReference>